<dbReference type="AlphaFoldDB" id="A0A3M2M0Q9"/>
<reference evidence="2 3" key="1">
    <citation type="submission" date="2018-10" db="EMBL/GenBank/DDBJ databases">
        <title>Isolation from soil.</title>
        <authorList>
            <person name="Hu J."/>
        </authorList>
    </citation>
    <scope>NUCLEOTIDE SEQUENCE [LARGE SCALE GENOMIC DNA]</scope>
    <source>
        <strain evidence="2 3">NEAU-Ht49</strain>
    </source>
</reference>
<evidence type="ECO:0000313" key="2">
    <source>
        <dbReference type="EMBL" id="RMI41975.1"/>
    </source>
</evidence>
<dbReference type="InterPro" id="IPR014487">
    <property type="entry name" value="DUF3151"/>
</dbReference>
<gene>
    <name evidence="2" type="ORF">EBO15_21095</name>
</gene>
<accession>A0A3M2M0Q9</accession>
<evidence type="ECO:0000256" key="1">
    <source>
        <dbReference type="SAM" id="MobiDB-lite"/>
    </source>
</evidence>
<evidence type="ECO:0000313" key="3">
    <source>
        <dbReference type="Proteomes" id="UP000282674"/>
    </source>
</evidence>
<comment type="caution">
    <text evidence="2">The sequence shown here is derived from an EMBL/GenBank/DDBJ whole genome shotgun (WGS) entry which is preliminary data.</text>
</comment>
<dbReference type="Pfam" id="PF11349">
    <property type="entry name" value="DUF3151"/>
    <property type="match status" value="1"/>
</dbReference>
<dbReference type="PIRSF" id="PIRSF017349">
    <property type="entry name" value="UCP017349"/>
    <property type="match status" value="1"/>
</dbReference>
<organism evidence="2 3">
    <name type="scientific">Actinomadura harenae</name>
    <dbReference type="NCBI Taxonomy" id="2483351"/>
    <lineage>
        <taxon>Bacteria</taxon>
        <taxon>Bacillati</taxon>
        <taxon>Actinomycetota</taxon>
        <taxon>Actinomycetes</taxon>
        <taxon>Streptosporangiales</taxon>
        <taxon>Thermomonosporaceae</taxon>
        <taxon>Actinomadura</taxon>
    </lineage>
</organism>
<dbReference type="Proteomes" id="UP000282674">
    <property type="component" value="Unassembled WGS sequence"/>
</dbReference>
<protein>
    <submittedName>
        <fullName evidence="2">DUF3151 domain-containing protein</fullName>
    </submittedName>
</protein>
<sequence>MTGMTQNLLGGPAPTELPDHPEAREALENGVDPFEVAARHPEYPGAWAELADRAFARGGVIDSYAFARTGYHRGLDQLRRAGWKGHGPIPWEHEPNRGFLRALHALGRAAAAIGEDAEAERVRTFLRDSSETAAKALAENGK</sequence>
<feature type="region of interest" description="Disordered" evidence="1">
    <location>
        <begin position="1"/>
        <end position="20"/>
    </location>
</feature>
<name>A0A3M2M0Q9_9ACTN</name>
<dbReference type="RefSeq" id="WP_122196141.1">
    <property type="nucleotide sequence ID" value="NZ_JBHSKC010000002.1"/>
</dbReference>
<keyword evidence="3" id="KW-1185">Reference proteome</keyword>
<dbReference type="OrthoDB" id="3826919at2"/>
<dbReference type="EMBL" id="RFFG01000037">
    <property type="protein sequence ID" value="RMI41975.1"/>
    <property type="molecule type" value="Genomic_DNA"/>
</dbReference>
<proteinExistence type="predicted"/>